<accession>A0A5N6WW23</accession>
<evidence type="ECO:0000313" key="2">
    <source>
        <dbReference type="EMBL" id="KAE8325107.1"/>
    </source>
</evidence>
<gene>
    <name evidence="2" type="ORF">BDV39DRAFT_207231</name>
</gene>
<dbReference type="Proteomes" id="UP000325945">
    <property type="component" value="Unassembled WGS sequence"/>
</dbReference>
<sequence length="137" mass="14459">MKIQTLFSFAAVGLAFANPIHNLEERGHITDIAKCVGSAVQQGTAQLCSDAPKLCNLQGGLNGLTSCITNAAAEVTDTTQLTQDPLGWALSLDCSKELLGGVDNTQDLQYKLQDLKSRLTQTVSNIVGQGVPCLSLL</sequence>
<dbReference type="EMBL" id="ML741811">
    <property type="protein sequence ID" value="KAE8325107.1"/>
    <property type="molecule type" value="Genomic_DNA"/>
</dbReference>
<feature type="chain" id="PRO_5024940799" evidence="1">
    <location>
        <begin position="18"/>
        <end position="137"/>
    </location>
</feature>
<evidence type="ECO:0000313" key="3">
    <source>
        <dbReference type="Proteomes" id="UP000325945"/>
    </source>
</evidence>
<keyword evidence="1" id="KW-0732">Signal</keyword>
<dbReference type="AlphaFoldDB" id="A0A5N6WW23"/>
<name>A0A5N6WW23_9EURO</name>
<feature type="signal peptide" evidence="1">
    <location>
        <begin position="1"/>
        <end position="17"/>
    </location>
</feature>
<proteinExistence type="predicted"/>
<organism evidence="2 3">
    <name type="scientific">Aspergillus sergii</name>
    <dbReference type="NCBI Taxonomy" id="1034303"/>
    <lineage>
        <taxon>Eukaryota</taxon>
        <taxon>Fungi</taxon>
        <taxon>Dikarya</taxon>
        <taxon>Ascomycota</taxon>
        <taxon>Pezizomycotina</taxon>
        <taxon>Eurotiomycetes</taxon>
        <taxon>Eurotiomycetidae</taxon>
        <taxon>Eurotiales</taxon>
        <taxon>Aspergillaceae</taxon>
        <taxon>Aspergillus</taxon>
        <taxon>Aspergillus subgen. Circumdati</taxon>
    </lineage>
</organism>
<keyword evidence="3" id="KW-1185">Reference proteome</keyword>
<protein>
    <submittedName>
        <fullName evidence="2">Uncharacterized protein</fullName>
    </submittedName>
</protein>
<reference evidence="3" key="1">
    <citation type="submission" date="2019-04" db="EMBL/GenBank/DDBJ databases">
        <title>Friends and foes A comparative genomics studyof 23 Aspergillus species from section Flavi.</title>
        <authorList>
            <consortium name="DOE Joint Genome Institute"/>
            <person name="Kjaerbolling I."/>
            <person name="Vesth T."/>
            <person name="Frisvad J.C."/>
            <person name="Nybo J.L."/>
            <person name="Theobald S."/>
            <person name="Kildgaard S."/>
            <person name="Isbrandt T."/>
            <person name="Kuo A."/>
            <person name="Sato A."/>
            <person name="Lyhne E.K."/>
            <person name="Kogle M.E."/>
            <person name="Wiebenga A."/>
            <person name="Kun R.S."/>
            <person name="Lubbers R.J."/>
            <person name="Makela M.R."/>
            <person name="Barry K."/>
            <person name="Chovatia M."/>
            <person name="Clum A."/>
            <person name="Daum C."/>
            <person name="Haridas S."/>
            <person name="He G."/>
            <person name="LaButti K."/>
            <person name="Lipzen A."/>
            <person name="Mondo S."/>
            <person name="Riley R."/>
            <person name="Salamov A."/>
            <person name="Simmons B.A."/>
            <person name="Magnuson J.K."/>
            <person name="Henrissat B."/>
            <person name="Mortensen U.H."/>
            <person name="Larsen T.O."/>
            <person name="Devries R.P."/>
            <person name="Grigoriev I.V."/>
            <person name="Machida M."/>
            <person name="Baker S.E."/>
            <person name="Andersen M.R."/>
        </authorList>
    </citation>
    <scope>NUCLEOTIDE SEQUENCE [LARGE SCALE GENOMIC DNA]</scope>
    <source>
        <strain evidence="3">CBS 130017</strain>
    </source>
</reference>
<evidence type="ECO:0000256" key="1">
    <source>
        <dbReference type="SAM" id="SignalP"/>
    </source>
</evidence>